<dbReference type="AlphaFoldDB" id="A0A2P2GK92"/>
<feature type="transmembrane region" description="Helical" evidence="1">
    <location>
        <begin position="81"/>
        <end position="103"/>
    </location>
</feature>
<dbReference type="Proteomes" id="UP000265325">
    <property type="component" value="Unassembled WGS sequence"/>
</dbReference>
<dbReference type="EMBL" id="LAQS01000032">
    <property type="protein sequence ID" value="KKZ71926.1"/>
    <property type="molecule type" value="Genomic_DNA"/>
</dbReference>
<evidence type="ECO:0000256" key="1">
    <source>
        <dbReference type="PROSITE-ProRule" id="PRU00244"/>
    </source>
</evidence>
<dbReference type="Pfam" id="PF03707">
    <property type="entry name" value="MHYT"/>
    <property type="match status" value="3"/>
</dbReference>
<keyword evidence="4" id="KW-1185">Reference proteome</keyword>
<gene>
    <name evidence="3" type="ORF">VO63_21095</name>
</gene>
<evidence type="ECO:0000259" key="2">
    <source>
        <dbReference type="PROSITE" id="PS50924"/>
    </source>
</evidence>
<keyword evidence="1" id="KW-0812">Transmembrane</keyword>
<dbReference type="PROSITE" id="PS50924">
    <property type="entry name" value="MHYT"/>
    <property type="match status" value="1"/>
</dbReference>
<keyword evidence="1" id="KW-1133">Transmembrane helix</keyword>
<reference evidence="3 4" key="1">
    <citation type="submission" date="2015-05" db="EMBL/GenBank/DDBJ databases">
        <title>Draft Genome assembly of Streptomyces showdoensis.</title>
        <authorList>
            <person name="Thapa K.K."/>
            <person name="Metsa-Ketela M."/>
        </authorList>
    </citation>
    <scope>NUCLEOTIDE SEQUENCE [LARGE SCALE GENOMIC DNA]</scope>
    <source>
        <strain evidence="3 4">ATCC 15227</strain>
    </source>
</reference>
<proteinExistence type="predicted"/>
<evidence type="ECO:0000313" key="4">
    <source>
        <dbReference type="Proteomes" id="UP000265325"/>
    </source>
</evidence>
<feature type="domain" description="MHYT" evidence="2">
    <location>
        <begin position="10"/>
        <end position="198"/>
    </location>
</feature>
<feature type="transmembrane region" description="Helical" evidence="1">
    <location>
        <begin position="215"/>
        <end position="241"/>
    </location>
</feature>
<dbReference type="OrthoDB" id="3763366at2"/>
<feature type="transmembrane region" description="Helical" evidence="1">
    <location>
        <begin position="110"/>
        <end position="133"/>
    </location>
</feature>
<dbReference type="PANTHER" id="PTHR35152:SF1">
    <property type="entry name" value="DOMAIN SIGNALLING PROTEIN, PUTATIVE (AFU_ORTHOLOGUE AFUA_5G11310)-RELATED"/>
    <property type="match status" value="1"/>
</dbReference>
<feature type="transmembrane region" description="Helical" evidence="1">
    <location>
        <begin position="172"/>
        <end position="195"/>
    </location>
</feature>
<feature type="transmembrane region" description="Helical" evidence="1">
    <location>
        <begin position="46"/>
        <end position="69"/>
    </location>
</feature>
<evidence type="ECO:0000313" key="3">
    <source>
        <dbReference type="EMBL" id="KKZ71926.1"/>
    </source>
</evidence>
<feature type="transmembrane region" description="Helical" evidence="1">
    <location>
        <begin position="145"/>
        <end position="165"/>
    </location>
</feature>
<comment type="caution">
    <text evidence="3">The sequence shown here is derived from an EMBL/GenBank/DDBJ whole genome shotgun (WGS) entry which is preliminary data.</text>
</comment>
<sequence length="257" mass="26279">MQGTIDGYSYGLITPVAGYIMACLGSALGLRCTVRSVRSGRRMPGWLALGAASIGCGIWTMHFIGMLGFKVRETAIGYDGPLTLASLLFAVVSVGVGVSAVVYRGTRLPVLLTAGLFTGLGVAGMHYTGMAAMQMEGTVRYDPTTVAVSVLIAVVAATAALWAAVSVRGLSAAIGASLVMGVAVTGMHYTGMAAFSVQLHTHTTAAAGTGSTAVVLPTLVGALAFLIVAGTIVVFDPLLILGDDEADIDRRVPSARR</sequence>
<keyword evidence="1" id="KW-0472">Membrane</keyword>
<organism evidence="3 4">
    <name type="scientific">Streptomyces showdoensis</name>
    <dbReference type="NCBI Taxonomy" id="68268"/>
    <lineage>
        <taxon>Bacteria</taxon>
        <taxon>Bacillati</taxon>
        <taxon>Actinomycetota</taxon>
        <taxon>Actinomycetes</taxon>
        <taxon>Kitasatosporales</taxon>
        <taxon>Streptomycetaceae</taxon>
        <taxon>Streptomyces</taxon>
    </lineage>
</organism>
<dbReference type="GO" id="GO:0016020">
    <property type="term" value="C:membrane"/>
    <property type="evidence" value="ECO:0007669"/>
    <property type="project" value="UniProtKB-UniRule"/>
</dbReference>
<dbReference type="InterPro" id="IPR005330">
    <property type="entry name" value="MHYT_dom"/>
</dbReference>
<feature type="transmembrane region" description="Helical" evidence="1">
    <location>
        <begin position="12"/>
        <end position="34"/>
    </location>
</feature>
<name>A0A2P2GK92_STREW</name>
<dbReference type="PANTHER" id="PTHR35152">
    <property type="entry name" value="DOMAIN SIGNALLING PROTEIN, PUTATIVE (AFU_ORTHOLOGUE AFUA_5G11310)-RELATED"/>
    <property type="match status" value="1"/>
</dbReference>
<accession>A0A2P2GK92</accession>
<protein>
    <submittedName>
        <fullName evidence="3">Membrane protein</fullName>
    </submittedName>
</protein>